<evidence type="ECO:0000256" key="1">
    <source>
        <dbReference type="ARBA" id="ARBA00001809"/>
    </source>
</evidence>
<dbReference type="GO" id="GO:0005886">
    <property type="term" value="C:plasma membrane"/>
    <property type="evidence" value="ECO:0007669"/>
    <property type="project" value="TreeGrafter"/>
</dbReference>
<dbReference type="GO" id="GO:0006509">
    <property type="term" value="P:membrane protein ectodomain proteolysis"/>
    <property type="evidence" value="ECO:0007669"/>
    <property type="project" value="TreeGrafter"/>
</dbReference>
<evidence type="ECO:0000256" key="5">
    <source>
        <dbReference type="SAM" id="MobiDB-lite"/>
    </source>
</evidence>
<keyword evidence="4" id="KW-0862">Zinc</keyword>
<dbReference type="InterPro" id="IPR049038">
    <property type="entry name" value="ADAM10_Cys-rich"/>
</dbReference>
<feature type="domain" description="Disintegrin" evidence="7">
    <location>
        <begin position="126"/>
        <end position="222"/>
    </location>
</feature>
<feature type="binding site" evidence="4">
    <location>
        <position position="61"/>
    </location>
    <ligand>
        <name>Zn(2+)</name>
        <dbReference type="ChEBI" id="CHEBI:29105"/>
        <note>catalytic</note>
    </ligand>
</feature>
<dbReference type="GO" id="GO:0004222">
    <property type="term" value="F:metalloendopeptidase activity"/>
    <property type="evidence" value="ECO:0007669"/>
    <property type="project" value="InterPro"/>
</dbReference>
<comment type="caution">
    <text evidence="4">Lacks conserved residue(s) required for the propagation of feature annotation.</text>
</comment>
<dbReference type="PROSITE" id="PS50215">
    <property type="entry name" value="ADAM_MEPRO"/>
    <property type="match status" value="1"/>
</dbReference>
<evidence type="ECO:0000256" key="3">
    <source>
        <dbReference type="ARBA" id="ARBA00022685"/>
    </source>
</evidence>
<dbReference type="PANTHER" id="PTHR45702:SF3">
    <property type="entry name" value="KUZBANIAN-LIKE, ISOFORM A"/>
    <property type="match status" value="1"/>
</dbReference>
<keyword evidence="10" id="KW-1185">Reference proteome</keyword>
<evidence type="ECO:0000256" key="6">
    <source>
        <dbReference type="SAM" id="Phobius"/>
    </source>
</evidence>
<feature type="binding site" evidence="4">
    <location>
        <position position="67"/>
    </location>
    <ligand>
        <name>Zn(2+)</name>
        <dbReference type="ChEBI" id="CHEBI:29105"/>
        <note>catalytic</note>
    </ligand>
</feature>
<feature type="binding site" evidence="4">
    <location>
        <position position="57"/>
    </location>
    <ligand>
        <name>Zn(2+)</name>
        <dbReference type="ChEBI" id="CHEBI:29105"/>
        <note>catalytic</note>
    </ligand>
</feature>
<dbReference type="OrthoDB" id="2149267at2759"/>
<dbReference type="Proteomes" id="UP000801492">
    <property type="component" value="Unassembled WGS sequence"/>
</dbReference>
<reference evidence="9" key="1">
    <citation type="submission" date="2019-08" db="EMBL/GenBank/DDBJ databases">
        <title>The genome of the North American firefly Photinus pyralis.</title>
        <authorList>
            <consortium name="Photinus pyralis genome working group"/>
            <person name="Fallon T.R."/>
            <person name="Sander Lower S.E."/>
            <person name="Weng J.-K."/>
        </authorList>
    </citation>
    <scope>NUCLEOTIDE SEQUENCE</scope>
    <source>
        <strain evidence="9">TRF0915ILg1</strain>
        <tissue evidence="9">Whole body</tissue>
    </source>
</reference>
<dbReference type="PROSITE" id="PS50214">
    <property type="entry name" value="DISINTEGRIN_2"/>
    <property type="match status" value="1"/>
</dbReference>
<dbReference type="Pfam" id="PF00200">
    <property type="entry name" value="Disintegrin"/>
    <property type="match status" value="1"/>
</dbReference>
<feature type="compositionally biased region" description="Polar residues" evidence="5">
    <location>
        <begin position="672"/>
        <end position="684"/>
    </location>
</feature>
<dbReference type="PANTHER" id="PTHR45702">
    <property type="entry name" value="ADAM10/ADAM17 METALLOPEPTIDASE FAMILY MEMBER"/>
    <property type="match status" value="1"/>
</dbReference>
<evidence type="ECO:0000256" key="2">
    <source>
        <dbReference type="ARBA" id="ARBA00012332"/>
    </source>
</evidence>
<accession>A0A8K0GEF5</accession>
<evidence type="ECO:0000256" key="4">
    <source>
        <dbReference type="PROSITE-ProRule" id="PRU00276"/>
    </source>
</evidence>
<feature type="compositionally biased region" description="Basic residues" evidence="5">
    <location>
        <begin position="437"/>
        <end position="449"/>
    </location>
</feature>
<dbReference type="Pfam" id="PF21299">
    <property type="entry name" value="ADAM10_Cys-rich"/>
    <property type="match status" value="1"/>
</dbReference>
<comment type="catalytic activity">
    <reaction evidence="1">
        <text>Endopeptidase of broad specificity.</text>
        <dbReference type="EC" id="3.4.24.81"/>
    </reaction>
</comment>
<proteinExistence type="predicted"/>
<feature type="region of interest" description="Disordered" evidence="5">
    <location>
        <begin position="614"/>
        <end position="691"/>
    </location>
</feature>
<keyword evidence="6" id="KW-0812">Transmembrane</keyword>
<feature type="active site" evidence="4">
    <location>
        <position position="58"/>
    </location>
</feature>
<gene>
    <name evidence="9" type="ORF">ILUMI_10929</name>
</gene>
<evidence type="ECO:0000313" key="10">
    <source>
        <dbReference type="Proteomes" id="UP000801492"/>
    </source>
</evidence>
<feature type="compositionally biased region" description="Basic and acidic residues" evidence="5">
    <location>
        <begin position="614"/>
        <end position="630"/>
    </location>
</feature>
<dbReference type="InterPro" id="IPR001590">
    <property type="entry name" value="Peptidase_M12B"/>
</dbReference>
<dbReference type="SMART" id="SM00050">
    <property type="entry name" value="DISIN"/>
    <property type="match status" value="1"/>
</dbReference>
<keyword evidence="3" id="KW-0165">Cleavage on pair of basic residues</keyword>
<keyword evidence="6" id="KW-1133">Transmembrane helix</keyword>
<dbReference type="SUPFAM" id="SSF57552">
    <property type="entry name" value="Blood coagulation inhibitor (disintegrin)"/>
    <property type="match status" value="1"/>
</dbReference>
<keyword evidence="4" id="KW-0479">Metal-binding</keyword>
<dbReference type="EMBL" id="VTPC01006094">
    <property type="protein sequence ID" value="KAF2895243.1"/>
    <property type="molecule type" value="Genomic_DNA"/>
</dbReference>
<dbReference type="InterPro" id="IPR024079">
    <property type="entry name" value="MetalloPept_cat_dom_sf"/>
</dbReference>
<dbReference type="AlphaFoldDB" id="A0A8K0GEF5"/>
<dbReference type="EC" id="3.4.24.81" evidence="2"/>
<dbReference type="SUPFAM" id="SSF55486">
    <property type="entry name" value="Metalloproteases ('zincins'), catalytic domain"/>
    <property type="match status" value="1"/>
</dbReference>
<feature type="domain" description="Peptidase M12B" evidence="8">
    <location>
        <begin position="1"/>
        <end position="111"/>
    </location>
</feature>
<keyword evidence="6" id="KW-0472">Membrane</keyword>
<feature type="compositionally biased region" description="Basic residues" evidence="5">
    <location>
        <begin position="410"/>
        <end position="427"/>
    </location>
</feature>
<dbReference type="InterPro" id="IPR001762">
    <property type="entry name" value="Disintegrin_dom"/>
</dbReference>
<evidence type="ECO:0000259" key="7">
    <source>
        <dbReference type="PROSITE" id="PS50214"/>
    </source>
</evidence>
<evidence type="ECO:0000259" key="8">
    <source>
        <dbReference type="PROSITE" id="PS50215"/>
    </source>
</evidence>
<name>A0A8K0GEF5_IGNLU</name>
<feature type="region of interest" description="Disordered" evidence="5">
    <location>
        <begin position="389"/>
        <end position="525"/>
    </location>
</feature>
<evidence type="ECO:0000313" key="9">
    <source>
        <dbReference type="EMBL" id="KAF2895243.1"/>
    </source>
</evidence>
<feature type="region of interest" description="Disordered" evidence="5">
    <location>
        <begin position="541"/>
        <end position="591"/>
    </location>
</feature>
<protein>
    <recommendedName>
        <fullName evidence="2">ADAM10 endopeptidase</fullName>
        <ecNumber evidence="2">3.4.24.81</ecNumber>
    </recommendedName>
</protein>
<dbReference type="Gene3D" id="4.10.70.10">
    <property type="entry name" value="Disintegrin domain"/>
    <property type="match status" value="1"/>
</dbReference>
<comment type="caution">
    <text evidence="9">The sequence shown here is derived from an EMBL/GenBank/DDBJ whole genome shotgun (WGS) entry which is preliminary data.</text>
</comment>
<dbReference type="GO" id="GO:0007219">
    <property type="term" value="P:Notch signaling pathway"/>
    <property type="evidence" value="ECO:0007669"/>
    <property type="project" value="TreeGrafter"/>
</dbReference>
<dbReference type="InterPro" id="IPR036436">
    <property type="entry name" value="Disintegrin_dom_sf"/>
</dbReference>
<sequence>MGTLGLAWTGDLKNAGGVCEKNGHYRGSMKSLNTGIVTLLNYGKHVPPAVSHVTLAHEIGHNFGSPHDPEICTPGGEDGNFIMFARATSGDKKNNNQFSPCSLKSINPVLNFKARSPKGCFTEPQASLCGNGVVEEGEECDCGWEEDCRDECCFPQRRYPPLDEPPCHLTPRSVCSPSQGPCCTPLCQVKFGDKCRDDNGCRDASFCNGRGPQCPPSVNKPNKTICNQEFVCFMGECTGSICLAYGLESCQCIPTTNDPKTKACELCCKLPGENQPCISSFEWNEMPYDVPDMYSKPGTPCNDYNGYCDVFQKCREVDPSGPLATLRKLLLSEESIASFKKWVMDYWYVVTLIVISVITILVFSTKLLGKKPNIKLKSVTIMHSSTTEAVRLPPDGEGGVTVHPAVRSKLPLKRKVRDGKLRKKHKIKDNNNTKSPSKSKKSPKKKKRVSAPVGAEESRKKDGDAAVIEVPPSKVKKSPQHATAAAAKKKKKKKEVIDYSTAQGDMDGKKGLLNSEVMQNPLTPEADSVGKVQNWLLKSQLALPKSKSTPAGLTDKSNRSPHKRLTNRPRTEKSKARSLGNLPSDKEKVRLQVVYKPPFKFSVKLRKPEKTSVVIERHAGRSNKKVEPKNNPRTGVLVRTVKEHEHKSHKAPVKHNAGQNVISPETPAVKTPATSPLQVSTPSTKLPDDIDSNVHTVQSDLEVLLSNSEFLFSDD</sequence>
<dbReference type="Pfam" id="PF13574">
    <property type="entry name" value="Reprolysin_2"/>
    <property type="match status" value="1"/>
</dbReference>
<feature type="transmembrane region" description="Helical" evidence="6">
    <location>
        <begin position="346"/>
        <end position="368"/>
    </location>
</feature>
<organism evidence="9 10">
    <name type="scientific">Ignelater luminosus</name>
    <name type="common">Cucubano</name>
    <name type="synonym">Pyrophorus luminosus</name>
    <dbReference type="NCBI Taxonomy" id="2038154"/>
    <lineage>
        <taxon>Eukaryota</taxon>
        <taxon>Metazoa</taxon>
        <taxon>Ecdysozoa</taxon>
        <taxon>Arthropoda</taxon>
        <taxon>Hexapoda</taxon>
        <taxon>Insecta</taxon>
        <taxon>Pterygota</taxon>
        <taxon>Neoptera</taxon>
        <taxon>Endopterygota</taxon>
        <taxon>Coleoptera</taxon>
        <taxon>Polyphaga</taxon>
        <taxon>Elateriformia</taxon>
        <taxon>Elateroidea</taxon>
        <taxon>Elateridae</taxon>
        <taxon>Agrypninae</taxon>
        <taxon>Pyrophorini</taxon>
        <taxon>Ignelater</taxon>
    </lineage>
</organism>
<dbReference type="Gene3D" id="3.40.390.10">
    <property type="entry name" value="Collagenase (Catalytic Domain)"/>
    <property type="match status" value="1"/>
</dbReference>
<dbReference type="GO" id="GO:0046872">
    <property type="term" value="F:metal ion binding"/>
    <property type="evidence" value="ECO:0007669"/>
    <property type="project" value="UniProtKB-KW"/>
</dbReference>
<dbReference type="InterPro" id="IPR051489">
    <property type="entry name" value="ADAM_Metalloproteinase"/>
</dbReference>